<evidence type="ECO:0000256" key="7">
    <source>
        <dbReference type="ARBA" id="ARBA00022516"/>
    </source>
</evidence>
<evidence type="ECO:0000256" key="17">
    <source>
        <dbReference type="ARBA" id="ARBA00023931"/>
    </source>
</evidence>
<dbReference type="Gene3D" id="3.40.30.10">
    <property type="entry name" value="Glutaredoxin"/>
    <property type="match status" value="1"/>
</dbReference>
<dbReference type="PANTHER" id="PTHR12782">
    <property type="entry name" value="MICROSOMAL PROSTAGLANDIN E SYNTHASE-2"/>
    <property type="match status" value="1"/>
</dbReference>
<reference evidence="21" key="1">
    <citation type="submission" date="2020-05" db="UniProtKB">
        <authorList>
            <consortium name="EnsemblMetazoa"/>
        </authorList>
    </citation>
    <scope>IDENTIFICATION</scope>
    <source>
        <strain evidence="21">TTRI</strain>
    </source>
</reference>
<dbReference type="EnsemblMetazoa" id="GAUT013160-RA">
    <property type="protein sequence ID" value="GAUT013160-PA"/>
    <property type="gene ID" value="GAUT013160"/>
</dbReference>
<accession>A0A1A9URP0</accession>
<evidence type="ECO:0000313" key="22">
    <source>
        <dbReference type="Proteomes" id="UP000078200"/>
    </source>
</evidence>
<dbReference type="PROSITE" id="PS51354">
    <property type="entry name" value="GLUTAREDOXIN_2"/>
    <property type="match status" value="1"/>
</dbReference>
<dbReference type="GO" id="GO:0012505">
    <property type="term" value="C:endomembrane system"/>
    <property type="evidence" value="ECO:0007669"/>
    <property type="project" value="UniProtKB-SubCell"/>
</dbReference>
<keyword evidence="6" id="KW-0644">Prostaglandin metabolism</keyword>
<evidence type="ECO:0000256" key="2">
    <source>
        <dbReference type="ARBA" id="ARBA00004702"/>
    </source>
</evidence>
<dbReference type="PROSITE" id="PS50404">
    <property type="entry name" value="GST_NTER"/>
    <property type="match status" value="1"/>
</dbReference>
<comment type="catalytic activity">
    <reaction evidence="17">
        <text>prostaglandin H2 = prostaglandin E2</text>
        <dbReference type="Rhea" id="RHEA:12893"/>
        <dbReference type="ChEBI" id="CHEBI:57405"/>
        <dbReference type="ChEBI" id="CHEBI:606564"/>
        <dbReference type="EC" id="5.3.99.3"/>
    </reaction>
    <physiologicalReaction direction="left-to-right" evidence="17">
        <dbReference type="Rhea" id="RHEA:12894"/>
    </physiologicalReaction>
</comment>
<dbReference type="InterPro" id="IPR004045">
    <property type="entry name" value="Glutathione_S-Trfase_N"/>
</dbReference>
<feature type="domain" description="GST N-terminal" evidence="20">
    <location>
        <begin position="116"/>
        <end position="197"/>
    </location>
</feature>
<dbReference type="InterPro" id="IPR011767">
    <property type="entry name" value="GLR_AS"/>
</dbReference>
<dbReference type="UniPathway" id="UPA00662"/>
<evidence type="ECO:0000256" key="4">
    <source>
        <dbReference type="ARBA" id="ARBA00012203"/>
    </source>
</evidence>
<dbReference type="STRING" id="7395.A0A1A9URP0"/>
<dbReference type="GO" id="GO:0001516">
    <property type="term" value="P:prostaglandin biosynthetic process"/>
    <property type="evidence" value="ECO:0007669"/>
    <property type="project" value="UniProtKB-UniPathway"/>
</dbReference>
<dbReference type="InterPro" id="IPR002109">
    <property type="entry name" value="Glutaredoxin"/>
</dbReference>
<dbReference type="AlphaFoldDB" id="A0A1A9URP0"/>
<keyword evidence="10" id="KW-0276">Fatty acid metabolism</keyword>
<dbReference type="VEuPathDB" id="VectorBase:GAUT013160"/>
<protein>
    <recommendedName>
        <fullName evidence="5">Prostaglandin E synthase 2</fullName>
        <ecNumber evidence="4">5.3.99.3</ecNumber>
    </recommendedName>
    <alternativeName>
        <fullName evidence="18">Microsomal prostaglandin E synthase 2</fullName>
    </alternativeName>
</protein>
<keyword evidence="12" id="KW-0443">Lipid metabolism</keyword>
<dbReference type="GO" id="GO:0050220">
    <property type="term" value="F:prostaglandin-E synthase activity"/>
    <property type="evidence" value="ECO:0007669"/>
    <property type="project" value="UniProtKB-EC"/>
</dbReference>
<dbReference type="SUPFAM" id="SSF47616">
    <property type="entry name" value="GST C-terminal domain-like"/>
    <property type="match status" value="1"/>
</dbReference>
<evidence type="ECO:0000256" key="18">
    <source>
        <dbReference type="ARBA" id="ARBA00031041"/>
    </source>
</evidence>
<dbReference type="Proteomes" id="UP000078200">
    <property type="component" value="Unassembled WGS sequence"/>
</dbReference>
<dbReference type="InterPro" id="IPR034334">
    <property type="entry name" value="PGES2"/>
</dbReference>
<dbReference type="InterPro" id="IPR036249">
    <property type="entry name" value="Thioredoxin-like_sf"/>
</dbReference>
<dbReference type="InterPro" id="IPR040079">
    <property type="entry name" value="Glutathione_S-Trfase"/>
</dbReference>
<dbReference type="Gene3D" id="6.20.200.30">
    <property type="match status" value="1"/>
</dbReference>
<keyword evidence="7" id="KW-0444">Lipid biosynthesis</keyword>
<name>A0A1A9URP0_GLOAU</name>
<proteinExistence type="inferred from homology"/>
<dbReference type="Pfam" id="PF00462">
    <property type="entry name" value="Glutaredoxin"/>
    <property type="match status" value="1"/>
</dbReference>
<sequence>MAAYRTFGIFLTRQSLNINSSRLIVIPRNLRLREFRTNAGNSDGGAGRGSGNTLKLALLGTTVGATGGTIYSLINNWKGKDSHKEHERTLPIRIAQFPAGVKITKRYINPNDKTGLDITLFQFQTCPFCCKVRAFLDYMGISYSVVEVDAVLRQDIKWSPQKKVPMVLIRQADGSYVQMTDSSAIISLISTYLNDKSTDIGELADFYPTISFFDNDDKKKHDIMNKYFLMYQERTPKSYTKETEQTERKWRTWADQHLVHLISPNCYQSLGEAFETFQWFSEAGEWDIHFPKWERDLMVYVGATAMWTISKILKRRHNLSDDVRGHIYDALNKWMRELDKCKTKFLGGKQPNLGDLAVYGVLSSMEGCQAFKDCMEKTKISGWYYDVKQLVQQNRGNLIRERVEGQVPSLLTNVSN</sequence>
<comment type="catalytic activity">
    <reaction evidence="16">
        <text>prostaglandin H2 = (12S)-hydroxy-(5Z,8E,10E)-heptadecatrienoate + malonaldehyde</text>
        <dbReference type="Rhea" id="RHEA:48644"/>
        <dbReference type="ChEBI" id="CHEBI:57405"/>
        <dbReference type="ChEBI" id="CHEBI:90694"/>
        <dbReference type="ChEBI" id="CHEBI:566274"/>
    </reaction>
    <physiologicalReaction direction="left-to-right" evidence="16">
        <dbReference type="Rhea" id="RHEA:48645"/>
    </physiologicalReaction>
</comment>
<evidence type="ECO:0000256" key="5">
    <source>
        <dbReference type="ARBA" id="ARBA00019474"/>
    </source>
</evidence>
<evidence type="ECO:0000256" key="15">
    <source>
        <dbReference type="ARBA" id="ARBA00023235"/>
    </source>
</evidence>
<evidence type="ECO:0000256" key="6">
    <source>
        <dbReference type="ARBA" id="ARBA00022501"/>
    </source>
</evidence>
<dbReference type="GO" id="GO:0005739">
    <property type="term" value="C:mitochondrion"/>
    <property type="evidence" value="ECO:0007669"/>
    <property type="project" value="TreeGrafter"/>
</dbReference>
<organism evidence="21 22">
    <name type="scientific">Glossina austeni</name>
    <name type="common">Savannah tsetse fly</name>
    <dbReference type="NCBI Taxonomy" id="7395"/>
    <lineage>
        <taxon>Eukaryota</taxon>
        <taxon>Metazoa</taxon>
        <taxon>Ecdysozoa</taxon>
        <taxon>Arthropoda</taxon>
        <taxon>Hexapoda</taxon>
        <taxon>Insecta</taxon>
        <taxon>Pterygota</taxon>
        <taxon>Neoptera</taxon>
        <taxon>Endopterygota</taxon>
        <taxon>Diptera</taxon>
        <taxon>Brachycera</taxon>
        <taxon>Muscomorpha</taxon>
        <taxon>Hippoboscoidea</taxon>
        <taxon>Glossinidae</taxon>
        <taxon>Glossina</taxon>
    </lineage>
</organism>
<evidence type="ECO:0000256" key="12">
    <source>
        <dbReference type="ARBA" id="ARBA00023098"/>
    </source>
</evidence>
<evidence type="ECO:0000256" key="11">
    <source>
        <dbReference type="ARBA" id="ARBA00022989"/>
    </source>
</evidence>
<dbReference type="SUPFAM" id="SSF52833">
    <property type="entry name" value="Thioredoxin-like"/>
    <property type="match status" value="1"/>
</dbReference>
<dbReference type="EC" id="5.3.99.3" evidence="4"/>
<comment type="subcellular location">
    <subcellularLocation>
        <location evidence="19">Endomembrane system</location>
        <topology evidence="19">Single-pass membrane protein</topology>
    </subcellularLocation>
</comment>
<keyword evidence="11" id="KW-1133">Transmembrane helix</keyword>
<evidence type="ECO:0000256" key="16">
    <source>
        <dbReference type="ARBA" id="ARBA00023930"/>
    </source>
</evidence>
<keyword evidence="15" id="KW-0413">Isomerase</keyword>
<dbReference type="SFLD" id="SFLDG01182">
    <property type="entry name" value="Prostaglandin_E_synthase_like"/>
    <property type="match status" value="1"/>
</dbReference>
<keyword evidence="13" id="KW-0472">Membrane</keyword>
<dbReference type="SFLD" id="SFLDG01203">
    <property type="entry name" value="Prostaglandin_E_synthase_like1"/>
    <property type="match status" value="1"/>
</dbReference>
<comment type="pathway">
    <text evidence="2">Lipid metabolism; prostaglandin biosynthesis.</text>
</comment>
<comment type="similarity">
    <text evidence="3">Belongs to the GST superfamily.</text>
</comment>
<evidence type="ECO:0000256" key="8">
    <source>
        <dbReference type="ARBA" id="ARBA00022585"/>
    </source>
</evidence>
<comment type="function">
    <text evidence="1">Has a glutathione-disulfide oxidoreductase activity in the presence of NADPH and glutathione reductase. Reduces low molecular weight disulfides and proteins.</text>
</comment>
<dbReference type="InterPro" id="IPR034335">
    <property type="entry name" value="PGES2_C"/>
</dbReference>
<evidence type="ECO:0000256" key="10">
    <source>
        <dbReference type="ARBA" id="ARBA00022832"/>
    </source>
</evidence>
<dbReference type="PROSITE" id="PS00195">
    <property type="entry name" value="GLUTAREDOXIN_1"/>
    <property type="match status" value="1"/>
</dbReference>
<keyword evidence="14" id="KW-0275">Fatty acid biosynthesis</keyword>
<dbReference type="InterPro" id="IPR036282">
    <property type="entry name" value="Glutathione-S-Trfase_C_sf"/>
</dbReference>
<evidence type="ECO:0000256" key="1">
    <source>
        <dbReference type="ARBA" id="ARBA00002549"/>
    </source>
</evidence>
<dbReference type="PANTHER" id="PTHR12782:SF5">
    <property type="entry name" value="PROSTAGLANDIN E SYNTHASE 2"/>
    <property type="match status" value="1"/>
</dbReference>
<dbReference type="SFLD" id="SFLDS00019">
    <property type="entry name" value="Glutathione_Transferase_(cytos"/>
    <property type="match status" value="1"/>
</dbReference>
<keyword evidence="9" id="KW-0812">Transmembrane</keyword>
<evidence type="ECO:0000256" key="9">
    <source>
        <dbReference type="ARBA" id="ARBA00022692"/>
    </source>
</evidence>
<evidence type="ECO:0000256" key="14">
    <source>
        <dbReference type="ARBA" id="ARBA00023160"/>
    </source>
</evidence>
<evidence type="ECO:0000256" key="3">
    <source>
        <dbReference type="ARBA" id="ARBA00007409"/>
    </source>
</evidence>
<dbReference type="Gene3D" id="1.20.1050.10">
    <property type="match status" value="1"/>
</dbReference>
<keyword evidence="8" id="KW-0643">Prostaglandin biosynthesis</keyword>
<dbReference type="CDD" id="cd03197">
    <property type="entry name" value="GST_C_mPGES2"/>
    <property type="match status" value="1"/>
</dbReference>
<evidence type="ECO:0000313" key="21">
    <source>
        <dbReference type="EnsemblMetazoa" id="GAUT013160-PA"/>
    </source>
</evidence>
<evidence type="ECO:0000256" key="19">
    <source>
        <dbReference type="ARBA" id="ARBA00037847"/>
    </source>
</evidence>
<keyword evidence="22" id="KW-1185">Reference proteome</keyword>
<evidence type="ECO:0000256" key="13">
    <source>
        <dbReference type="ARBA" id="ARBA00023136"/>
    </source>
</evidence>
<evidence type="ECO:0000259" key="20">
    <source>
        <dbReference type="PROSITE" id="PS50404"/>
    </source>
</evidence>